<evidence type="ECO:0000256" key="1">
    <source>
        <dbReference type="SAM" id="MobiDB-lite"/>
    </source>
</evidence>
<evidence type="ECO:0000313" key="3">
    <source>
        <dbReference type="Proteomes" id="UP000481153"/>
    </source>
</evidence>
<keyword evidence="3" id="KW-1185">Reference proteome</keyword>
<comment type="caution">
    <text evidence="2">The sequence shown here is derived from an EMBL/GenBank/DDBJ whole genome shotgun (WGS) entry which is preliminary data.</text>
</comment>
<dbReference type="EMBL" id="VJMJ01000313">
    <property type="protein sequence ID" value="KAF0723171.1"/>
    <property type="molecule type" value="Genomic_DNA"/>
</dbReference>
<reference evidence="2 3" key="1">
    <citation type="submission" date="2019-07" db="EMBL/GenBank/DDBJ databases">
        <title>Genomics analysis of Aphanomyces spp. identifies a new class of oomycete effector associated with host adaptation.</title>
        <authorList>
            <person name="Gaulin E."/>
        </authorList>
    </citation>
    <scope>NUCLEOTIDE SEQUENCE [LARGE SCALE GENOMIC DNA]</scope>
    <source>
        <strain evidence="2 3">ATCC 201684</strain>
    </source>
</reference>
<evidence type="ECO:0000313" key="2">
    <source>
        <dbReference type="EMBL" id="KAF0723171.1"/>
    </source>
</evidence>
<organism evidence="2 3">
    <name type="scientific">Aphanomyces euteiches</name>
    <dbReference type="NCBI Taxonomy" id="100861"/>
    <lineage>
        <taxon>Eukaryota</taxon>
        <taxon>Sar</taxon>
        <taxon>Stramenopiles</taxon>
        <taxon>Oomycota</taxon>
        <taxon>Saprolegniomycetes</taxon>
        <taxon>Saprolegniales</taxon>
        <taxon>Verrucalvaceae</taxon>
        <taxon>Aphanomyces</taxon>
    </lineage>
</organism>
<feature type="compositionally biased region" description="Polar residues" evidence="1">
    <location>
        <begin position="41"/>
        <end position="67"/>
    </location>
</feature>
<feature type="region of interest" description="Disordered" evidence="1">
    <location>
        <begin position="18"/>
        <end position="102"/>
    </location>
</feature>
<accession>A0A6G0W7Q1</accession>
<protein>
    <submittedName>
        <fullName evidence="2">Uncharacterized protein</fullName>
    </submittedName>
</protein>
<proteinExistence type="predicted"/>
<dbReference type="AlphaFoldDB" id="A0A6G0W7Q1"/>
<feature type="compositionally biased region" description="Basic and acidic residues" evidence="1">
    <location>
        <begin position="74"/>
        <end position="84"/>
    </location>
</feature>
<gene>
    <name evidence="2" type="ORF">Ae201684_017792</name>
</gene>
<dbReference type="Proteomes" id="UP000481153">
    <property type="component" value="Unassembled WGS sequence"/>
</dbReference>
<name>A0A6G0W7Q1_9STRA</name>
<sequence length="102" mass="11203">MLPVLLWLASNADQLSSSCRRGHQVSPPDRPTCGELPGPPATTQLETTTNSSNFQDSSQPSKNTSLQPRPKSCLYERPDDDRPTLRCRLLKPTKAQGSSQQP</sequence>